<feature type="coiled-coil region" evidence="2">
    <location>
        <begin position="55"/>
        <end position="82"/>
    </location>
</feature>
<accession>A0A3M7T0Y3</accession>
<dbReference type="InterPro" id="IPR043162">
    <property type="entry name" value="DOCK_C_lobe_C"/>
</dbReference>
<evidence type="ECO:0000313" key="5">
    <source>
        <dbReference type="EMBL" id="RNA41498.1"/>
    </source>
</evidence>
<reference evidence="5 6" key="1">
    <citation type="journal article" date="2018" name="Sci. Rep.">
        <title>Genomic signatures of local adaptation to the degree of environmental predictability in rotifers.</title>
        <authorList>
            <person name="Franch-Gras L."/>
            <person name="Hahn C."/>
            <person name="Garcia-Roger E.M."/>
            <person name="Carmona M.J."/>
            <person name="Serra M."/>
            <person name="Gomez A."/>
        </authorList>
    </citation>
    <scope>NUCLEOTIDE SEQUENCE [LARGE SCALE GENOMIC DNA]</scope>
    <source>
        <strain evidence="5">HYR1</strain>
    </source>
</reference>
<evidence type="ECO:0000313" key="6">
    <source>
        <dbReference type="Proteomes" id="UP000276133"/>
    </source>
</evidence>
<dbReference type="OrthoDB" id="18896at2759"/>
<dbReference type="GO" id="GO:0007264">
    <property type="term" value="P:small GTPase-mediated signal transduction"/>
    <property type="evidence" value="ECO:0007669"/>
    <property type="project" value="InterPro"/>
</dbReference>
<dbReference type="InterPro" id="IPR026791">
    <property type="entry name" value="DOCK"/>
</dbReference>
<evidence type="ECO:0000259" key="4">
    <source>
        <dbReference type="PROSITE" id="PS51651"/>
    </source>
</evidence>
<dbReference type="PROSITE" id="PS51651">
    <property type="entry name" value="DOCKER"/>
    <property type="match status" value="1"/>
</dbReference>
<proteinExistence type="inferred from homology"/>
<dbReference type="STRING" id="10195.A0A3M7T0Y3"/>
<organism evidence="5 6">
    <name type="scientific">Brachionus plicatilis</name>
    <name type="common">Marine rotifer</name>
    <name type="synonym">Brachionus muelleri</name>
    <dbReference type="NCBI Taxonomy" id="10195"/>
    <lineage>
        <taxon>Eukaryota</taxon>
        <taxon>Metazoa</taxon>
        <taxon>Spiralia</taxon>
        <taxon>Gnathifera</taxon>
        <taxon>Rotifera</taxon>
        <taxon>Eurotatoria</taxon>
        <taxon>Monogononta</taxon>
        <taxon>Pseudotrocha</taxon>
        <taxon>Ploima</taxon>
        <taxon>Brachionidae</taxon>
        <taxon>Brachionus</taxon>
    </lineage>
</organism>
<feature type="compositionally biased region" description="Low complexity" evidence="3">
    <location>
        <begin position="280"/>
        <end position="298"/>
    </location>
</feature>
<evidence type="ECO:0000256" key="2">
    <source>
        <dbReference type="SAM" id="Coils"/>
    </source>
</evidence>
<dbReference type="Proteomes" id="UP000276133">
    <property type="component" value="Unassembled WGS sequence"/>
</dbReference>
<comment type="caution">
    <text evidence="5">The sequence shown here is derived from an EMBL/GenBank/DDBJ whole genome shotgun (WGS) entry which is preliminary data.</text>
</comment>
<dbReference type="GO" id="GO:0005085">
    <property type="term" value="F:guanyl-nucleotide exchange factor activity"/>
    <property type="evidence" value="ECO:0007669"/>
    <property type="project" value="InterPro"/>
</dbReference>
<dbReference type="GO" id="GO:0005886">
    <property type="term" value="C:plasma membrane"/>
    <property type="evidence" value="ECO:0007669"/>
    <property type="project" value="TreeGrafter"/>
</dbReference>
<dbReference type="InterPro" id="IPR027357">
    <property type="entry name" value="DOCKER_dom"/>
</dbReference>
<evidence type="ECO:0000256" key="1">
    <source>
        <dbReference type="PROSITE-ProRule" id="PRU00984"/>
    </source>
</evidence>
<dbReference type="PANTHER" id="PTHR45653">
    <property type="entry name" value="DEDICATOR OF CYTOKINESIS"/>
    <property type="match status" value="1"/>
</dbReference>
<dbReference type="PANTHER" id="PTHR45653:SF10">
    <property type="entry name" value="MYOBLAST CITY, ISOFORM B"/>
    <property type="match status" value="1"/>
</dbReference>
<dbReference type="Gene3D" id="1.20.58.740">
    <property type="match status" value="1"/>
</dbReference>
<keyword evidence="2" id="KW-0175">Coiled coil</keyword>
<gene>
    <name evidence="5" type="ORF">BpHYR1_025899</name>
</gene>
<dbReference type="GO" id="GO:0031267">
    <property type="term" value="F:small GTPase binding"/>
    <property type="evidence" value="ECO:0007669"/>
    <property type="project" value="TreeGrafter"/>
</dbReference>
<keyword evidence="6" id="KW-1185">Reference proteome</keyword>
<dbReference type="GO" id="GO:0005737">
    <property type="term" value="C:cytoplasm"/>
    <property type="evidence" value="ECO:0007669"/>
    <property type="project" value="TreeGrafter"/>
</dbReference>
<protein>
    <submittedName>
        <fullName evidence="5">Dedicator of cytokinesis 1 isoform X1</fullName>
    </submittedName>
</protein>
<dbReference type="AlphaFoldDB" id="A0A3M7T0Y3"/>
<name>A0A3M7T0Y3_BRAPC</name>
<evidence type="ECO:0000256" key="3">
    <source>
        <dbReference type="SAM" id="MobiDB-lite"/>
    </source>
</evidence>
<feature type="region of interest" description="Disordered" evidence="3">
    <location>
        <begin position="279"/>
        <end position="301"/>
    </location>
</feature>
<feature type="domain" description="DOCKER" evidence="4">
    <location>
        <begin position="1"/>
        <end position="172"/>
    </location>
</feature>
<comment type="similarity">
    <text evidence="1">Belongs to the DOCK family.</text>
</comment>
<dbReference type="EMBL" id="REGN01000495">
    <property type="protein sequence ID" value="RNA41498.1"/>
    <property type="molecule type" value="Genomic_DNA"/>
</dbReference>
<sequence length="390" mass="44189">MNIMKKDSVLNEEDPTLWWLVEKYVTISNPLPDVINFYPVIDENTVHISPIQNAINIVSERLEKLKESYNKIQVENEVSESDKLLIQGTIDPGVLGGLPKYKKFFLLTEPSENLKKSEFLKQLIVDTINWGEALLESAINHLPTDHLLNIIKNEQLPKLKRLFDLPTLNEYKKNGELHCIANFESTPKILSKTPSSSDQNSLNKSFLNKVQENYTGRTILSYFGVCDKPNTSSFGLIPNSSQRDSISSIKSVNSDEDFSNRKIILDEAISSKRPLRRFKNLNNSSTSNSNQSSRPISNLSGEDQNFGQFINNFDQNEIGKLHEDNFSDKAPPKPPKMKNIQIMSRDCLNHNSFIETFSNDQSKSSTSLNSVPFRCLSTKTISDSVLNKIL</sequence>